<accession>A0A0E0LYC7</accession>
<dbReference type="Pfam" id="PF08276">
    <property type="entry name" value="PAN_2"/>
    <property type="match status" value="1"/>
</dbReference>
<evidence type="ECO:0000256" key="4">
    <source>
        <dbReference type="ARBA" id="ARBA00022989"/>
    </source>
</evidence>
<dbReference type="GO" id="GO:0004672">
    <property type="term" value="F:protein kinase activity"/>
    <property type="evidence" value="ECO:0007669"/>
    <property type="project" value="InterPro"/>
</dbReference>
<feature type="domain" description="Protein kinase" evidence="6">
    <location>
        <begin position="1"/>
        <end position="278"/>
    </location>
</feature>
<keyword evidence="2" id="KW-0812">Transmembrane</keyword>
<dbReference type="PROSITE" id="PS00108">
    <property type="entry name" value="PROTEIN_KINASE_ST"/>
    <property type="match status" value="1"/>
</dbReference>
<dbReference type="EnsemblPlants" id="OPUNC09G00660.1">
    <property type="protein sequence ID" value="OPUNC09G00660.1"/>
    <property type="gene ID" value="OPUNC09G00660"/>
</dbReference>
<evidence type="ECO:0008006" key="10">
    <source>
        <dbReference type="Google" id="ProtNLM"/>
    </source>
</evidence>
<evidence type="ECO:0000256" key="3">
    <source>
        <dbReference type="ARBA" id="ARBA00022729"/>
    </source>
</evidence>
<dbReference type="HOGENOM" id="CLU_1002517_0_0_1"/>
<dbReference type="Proteomes" id="UP000026962">
    <property type="component" value="Chromosome 9"/>
</dbReference>
<dbReference type="InterPro" id="IPR008271">
    <property type="entry name" value="Ser/Thr_kinase_AS"/>
</dbReference>
<dbReference type="Gramene" id="OPUNC09G00660.1">
    <property type="protein sequence ID" value="OPUNC09G00660.1"/>
    <property type="gene ID" value="OPUNC09G00660"/>
</dbReference>
<dbReference type="PANTHER" id="PTHR47974:SF19">
    <property type="entry name" value="RECEPTOR-LIKE SERINE_THREONINE-PROTEIN KINASE"/>
    <property type="match status" value="1"/>
</dbReference>
<keyword evidence="4" id="KW-1133">Transmembrane helix</keyword>
<dbReference type="InterPro" id="IPR011009">
    <property type="entry name" value="Kinase-like_dom_sf"/>
</dbReference>
<name>A0A0E0LYC7_ORYPU</name>
<proteinExistence type="predicted"/>
<dbReference type="PROSITE" id="PS50011">
    <property type="entry name" value="PROTEIN_KINASE_DOM"/>
    <property type="match status" value="1"/>
</dbReference>
<evidence type="ECO:0000259" key="7">
    <source>
        <dbReference type="PROSITE" id="PS50948"/>
    </source>
</evidence>
<dbReference type="GO" id="GO:0016020">
    <property type="term" value="C:membrane"/>
    <property type="evidence" value="ECO:0007669"/>
    <property type="project" value="UniProtKB-SubCell"/>
</dbReference>
<protein>
    <recommendedName>
        <fullName evidence="10">Protein kinase domain-containing protein</fullName>
    </recommendedName>
</protein>
<feature type="domain" description="Apple" evidence="7">
    <location>
        <begin position="1"/>
        <end position="53"/>
    </location>
</feature>
<reference evidence="8" key="2">
    <citation type="submission" date="2018-05" db="EMBL/GenBank/DDBJ databases">
        <title>OpunRS2 (Oryza punctata Reference Sequence Version 2).</title>
        <authorList>
            <person name="Zhang J."/>
            <person name="Kudrna D."/>
            <person name="Lee S."/>
            <person name="Talag J."/>
            <person name="Welchert J."/>
            <person name="Wing R.A."/>
        </authorList>
    </citation>
    <scope>NUCLEOTIDE SEQUENCE [LARGE SCALE GENOMIC DNA]</scope>
</reference>
<keyword evidence="5" id="KW-0472">Membrane</keyword>
<dbReference type="Gene3D" id="1.10.510.10">
    <property type="entry name" value="Transferase(Phosphotransferase) domain 1"/>
    <property type="match status" value="1"/>
</dbReference>
<comment type="subcellular location">
    <subcellularLocation>
        <location evidence="1">Membrane</location>
        <topology evidence="1">Single-pass membrane protein</topology>
    </subcellularLocation>
</comment>
<evidence type="ECO:0000256" key="2">
    <source>
        <dbReference type="ARBA" id="ARBA00022692"/>
    </source>
</evidence>
<reference evidence="8" key="1">
    <citation type="submission" date="2015-04" db="UniProtKB">
        <authorList>
            <consortium name="EnsemblPlants"/>
        </authorList>
    </citation>
    <scope>IDENTIFICATION</scope>
</reference>
<evidence type="ECO:0000259" key="6">
    <source>
        <dbReference type="PROSITE" id="PS50011"/>
    </source>
</evidence>
<dbReference type="SUPFAM" id="SSF56112">
    <property type="entry name" value="Protein kinase-like (PK-like)"/>
    <property type="match status" value="1"/>
</dbReference>
<dbReference type="Pfam" id="PF00069">
    <property type="entry name" value="Pkinase"/>
    <property type="match status" value="1"/>
</dbReference>
<organism evidence="8">
    <name type="scientific">Oryza punctata</name>
    <name type="common">Red rice</name>
    <dbReference type="NCBI Taxonomy" id="4537"/>
    <lineage>
        <taxon>Eukaryota</taxon>
        <taxon>Viridiplantae</taxon>
        <taxon>Streptophyta</taxon>
        <taxon>Embryophyta</taxon>
        <taxon>Tracheophyta</taxon>
        <taxon>Spermatophyta</taxon>
        <taxon>Magnoliopsida</taxon>
        <taxon>Liliopsida</taxon>
        <taxon>Poales</taxon>
        <taxon>Poaceae</taxon>
        <taxon>BOP clade</taxon>
        <taxon>Oryzoideae</taxon>
        <taxon>Oryzeae</taxon>
        <taxon>Oryzinae</taxon>
        <taxon>Oryza</taxon>
    </lineage>
</organism>
<dbReference type="GO" id="GO:0005524">
    <property type="term" value="F:ATP binding"/>
    <property type="evidence" value="ECO:0007669"/>
    <property type="project" value="InterPro"/>
</dbReference>
<dbReference type="InterPro" id="IPR000719">
    <property type="entry name" value="Prot_kinase_dom"/>
</dbReference>
<dbReference type="SMART" id="SM00220">
    <property type="entry name" value="S_TKc"/>
    <property type="match status" value="1"/>
</dbReference>
<evidence type="ECO:0000313" key="8">
    <source>
        <dbReference type="EnsemblPlants" id="OPUNC09G00660.1"/>
    </source>
</evidence>
<dbReference type="PANTHER" id="PTHR47974">
    <property type="entry name" value="OS07G0415500 PROTEIN"/>
    <property type="match status" value="1"/>
</dbReference>
<evidence type="ECO:0000256" key="1">
    <source>
        <dbReference type="ARBA" id="ARBA00004167"/>
    </source>
</evidence>
<dbReference type="InterPro" id="IPR003609">
    <property type="entry name" value="Pan_app"/>
</dbReference>
<keyword evidence="9" id="KW-1185">Reference proteome</keyword>
<keyword evidence="3" id="KW-0732">Signal</keyword>
<evidence type="ECO:0000256" key="5">
    <source>
        <dbReference type="ARBA" id="ARBA00023136"/>
    </source>
</evidence>
<dbReference type="PROSITE" id="PS50948">
    <property type="entry name" value="PAN"/>
    <property type="match status" value="1"/>
</dbReference>
<dbReference type="eggNOG" id="ENOG502QUMK">
    <property type="taxonomic scope" value="Eukaryota"/>
</dbReference>
<sequence>MDDATTQSKCAEACLSDCSCTAYTYENSRCSIWHGEFLSVNENDGTDNISEAVLYLRLAARDFPRLRKNNRKPLVGVVTAEKIQVLWWAITWQSRKAGRGWFWFCVQRSDLTAIAVKRLDGSSQGEKQFRAESCRECIIHCDIKPENILLDESCAPKIADFGMAAIVGRDFSRVLTTLRGTIGYLAPEWISGVAVTPKIDVYSFGMLSVSFMREMREVWWIHSYMVTSIWKRLKGFEEFHVGASKRMILIGQRWVKWSEFLRAYRGLICPPCQDYLQL</sequence>
<dbReference type="AlphaFoldDB" id="A0A0E0LYC7"/>
<dbReference type="STRING" id="4537.A0A0E0LYC7"/>
<dbReference type="CDD" id="cd01098">
    <property type="entry name" value="PAN_AP_plant"/>
    <property type="match status" value="1"/>
</dbReference>
<evidence type="ECO:0000313" key="9">
    <source>
        <dbReference type="Proteomes" id="UP000026962"/>
    </source>
</evidence>